<gene>
    <name evidence="4" type="ORF">ACG33_13985</name>
</gene>
<evidence type="ECO:0000313" key="4">
    <source>
        <dbReference type="EMBL" id="AMN48187.1"/>
    </source>
</evidence>
<dbReference type="PANTHER" id="PTHR44196">
    <property type="entry name" value="DEHYDROGENASE/REDUCTASE SDR FAMILY MEMBER 7B"/>
    <property type="match status" value="1"/>
</dbReference>
<dbReference type="EMBL" id="CP011971">
    <property type="protein sequence ID" value="AMN48187.1"/>
    <property type="molecule type" value="Genomic_DNA"/>
</dbReference>
<dbReference type="Pfam" id="PF00106">
    <property type="entry name" value="adh_short"/>
    <property type="match status" value="1"/>
</dbReference>
<dbReference type="Gene3D" id="3.40.50.720">
    <property type="entry name" value="NAD(P)-binding Rossmann-like Domain"/>
    <property type="match status" value="1"/>
</dbReference>
<accession>A0A127FCR2</accession>
<reference evidence="4 5" key="1">
    <citation type="submission" date="2015-06" db="EMBL/GenBank/DDBJ databases">
        <title>A Comprehensive Approach to Explore the Metabolic and Phylogenetic Diversity of Bacterial Steroid Degradation in the Environment: Testosterone as an Example.</title>
        <authorList>
            <person name="Yang F.-C."/>
            <person name="Chen Y.-L."/>
            <person name="Yu C.-P."/>
            <person name="Tang S.-L."/>
            <person name="Wang P.-H."/>
            <person name="Ismail W."/>
            <person name="Wang C.-H."/>
            <person name="Yang C.-Y."/>
            <person name="Chiang Y.-R."/>
        </authorList>
    </citation>
    <scope>NUCLEOTIDE SEQUENCE [LARGE SCALE GENOMIC DNA]</scope>
    <source>
        <strain evidence="4 5">DSM 18526</strain>
    </source>
</reference>
<dbReference type="Proteomes" id="UP000070250">
    <property type="component" value="Chromosome"/>
</dbReference>
<comment type="similarity">
    <text evidence="1 3">Belongs to the short-chain dehydrogenases/reductases (SDR) family.</text>
</comment>
<dbReference type="STRING" id="465721.ACG33_13985"/>
<sequence length="308" mass="33825">MKRPLLPRSRTTKLKRGTRHPLTKLARRFPHKRAFITGAGSGLGLELARALARDGWALGLFDRNVERLAAVEADLSGRGLSLTAYPGDVTHANELTVAVNSFAAGNNGLDLIINNAGVVACGTLMEVSTEDWRWSIDVDLMGTVHGCRAAIPHLQRNGRGLIINVASAAAFAAVPGTISHNAAKAAVLALSETLRQELRSIGIQVSVAMPALFPTNLLESARGPAGRRDLAARLMRSSHYHAADAAHDILARAAAGGAYIVLPRSMQRWWWMKRWMPELFLRRVHRRREALHPYVERPVRFDARDERP</sequence>
<keyword evidence="5" id="KW-1185">Reference proteome</keyword>
<evidence type="ECO:0000313" key="5">
    <source>
        <dbReference type="Proteomes" id="UP000070250"/>
    </source>
</evidence>
<dbReference type="CDD" id="cd05233">
    <property type="entry name" value="SDR_c"/>
    <property type="match status" value="1"/>
</dbReference>
<dbReference type="OrthoDB" id="4690547at2"/>
<dbReference type="PRINTS" id="PR00081">
    <property type="entry name" value="GDHRDH"/>
</dbReference>
<evidence type="ECO:0000256" key="1">
    <source>
        <dbReference type="ARBA" id="ARBA00006484"/>
    </source>
</evidence>
<name>A0A127FCR2_STEDE</name>
<dbReference type="InterPro" id="IPR002347">
    <property type="entry name" value="SDR_fam"/>
</dbReference>
<dbReference type="GO" id="GO:0016491">
    <property type="term" value="F:oxidoreductase activity"/>
    <property type="evidence" value="ECO:0007669"/>
    <property type="project" value="UniProtKB-KW"/>
</dbReference>
<dbReference type="GO" id="GO:0016020">
    <property type="term" value="C:membrane"/>
    <property type="evidence" value="ECO:0007669"/>
    <property type="project" value="TreeGrafter"/>
</dbReference>
<proteinExistence type="inferred from homology"/>
<dbReference type="AlphaFoldDB" id="A0A127FCR2"/>
<dbReference type="KEGG" id="sdf:ACG33_13985"/>
<evidence type="ECO:0000256" key="3">
    <source>
        <dbReference type="RuleBase" id="RU000363"/>
    </source>
</evidence>
<dbReference type="PANTHER" id="PTHR44196:SF1">
    <property type="entry name" value="DEHYDROGENASE_REDUCTASE SDR FAMILY MEMBER 7B"/>
    <property type="match status" value="1"/>
</dbReference>
<dbReference type="InterPro" id="IPR036291">
    <property type="entry name" value="NAD(P)-bd_dom_sf"/>
</dbReference>
<organism evidence="4 5">
    <name type="scientific">Steroidobacter denitrificans</name>
    <dbReference type="NCBI Taxonomy" id="465721"/>
    <lineage>
        <taxon>Bacteria</taxon>
        <taxon>Pseudomonadati</taxon>
        <taxon>Pseudomonadota</taxon>
        <taxon>Gammaproteobacteria</taxon>
        <taxon>Steroidobacterales</taxon>
        <taxon>Steroidobacteraceae</taxon>
        <taxon>Steroidobacter</taxon>
    </lineage>
</organism>
<keyword evidence="2" id="KW-0560">Oxidoreductase</keyword>
<dbReference type="RefSeq" id="WP_066922091.1">
    <property type="nucleotide sequence ID" value="NZ_CP011971.1"/>
</dbReference>
<dbReference type="PRINTS" id="PR00080">
    <property type="entry name" value="SDRFAMILY"/>
</dbReference>
<dbReference type="SUPFAM" id="SSF51735">
    <property type="entry name" value="NAD(P)-binding Rossmann-fold domains"/>
    <property type="match status" value="1"/>
</dbReference>
<evidence type="ECO:0000256" key="2">
    <source>
        <dbReference type="ARBA" id="ARBA00023002"/>
    </source>
</evidence>
<protein>
    <submittedName>
        <fullName evidence="4">SDR family oxidoreductase</fullName>
    </submittedName>
</protein>